<dbReference type="AlphaFoldDB" id="A0AAV9FES8"/>
<evidence type="ECO:0000313" key="1">
    <source>
        <dbReference type="EMBL" id="KAK1324076.1"/>
    </source>
</evidence>
<dbReference type="EMBL" id="JAUJYO010000002">
    <property type="protein sequence ID" value="KAK1324076.1"/>
    <property type="molecule type" value="Genomic_DNA"/>
</dbReference>
<proteinExistence type="predicted"/>
<evidence type="ECO:0000313" key="2">
    <source>
        <dbReference type="Proteomes" id="UP001180020"/>
    </source>
</evidence>
<reference evidence="1" key="1">
    <citation type="journal article" date="2023" name="Nat. Commun.">
        <title>Diploid and tetraploid genomes of Acorus and the evolution of monocots.</title>
        <authorList>
            <person name="Ma L."/>
            <person name="Liu K.W."/>
            <person name="Li Z."/>
            <person name="Hsiao Y.Y."/>
            <person name="Qi Y."/>
            <person name="Fu T."/>
            <person name="Tang G.D."/>
            <person name="Zhang D."/>
            <person name="Sun W.H."/>
            <person name="Liu D.K."/>
            <person name="Li Y."/>
            <person name="Chen G.Z."/>
            <person name="Liu X.D."/>
            <person name="Liao X.Y."/>
            <person name="Jiang Y.T."/>
            <person name="Yu X."/>
            <person name="Hao Y."/>
            <person name="Huang J."/>
            <person name="Zhao X.W."/>
            <person name="Ke S."/>
            <person name="Chen Y.Y."/>
            <person name="Wu W.L."/>
            <person name="Hsu J.L."/>
            <person name="Lin Y.F."/>
            <person name="Huang M.D."/>
            <person name="Li C.Y."/>
            <person name="Huang L."/>
            <person name="Wang Z.W."/>
            <person name="Zhao X."/>
            <person name="Zhong W.Y."/>
            <person name="Peng D.H."/>
            <person name="Ahmad S."/>
            <person name="Lan S."/>
            <person name="Zhang J.S."/>
            <person name="Tsai W.C."/>
            <person name="Van de Peer Y."/>
            <person name="Liu Z.J."/>
        </authorList>
    </citation>
    <scope>NUCLEOTIDE SEQUENCE</scope>
    <source>
        <strain evidence="1">CP</strain>
    </source>
</reference>
<comment type="caution">
    <text evidence="1">The sequence shown here is derived from an EMBL/GenBank/DDBJ whole genome shotgun (WGS) entry which is preliminary data.</text>
</comment>
<accession>A0AAV9FES8</accession>
<dbReference type="Proteomes" id="UP001180020">
    <property type="component" value="Unassembled WGS sequence"/>
</dbReference>
<name>A0AAV9FES8_ACOCL</name>
<sequence>MEVEAFCSTAAVSSAVEASLAEAVLEAQKSLSLLLLTMGALAGEIMQPAETIDLRKW</sequence>
<reference evidence="1" key="2">
    <citation type="submission" date="2023-06" db="EMBL/GenBank/DDBJ databases">
        <authorList>
            <person name="Ma L."/>
            <person name="Liu K.-W."/>
            <person name="Li Z."/>
            <person name="Hsiao Y.-Y."/>
            <person name="Qi Y."/>
            <person name="Fu T."/>
            <person name="Tang G."/>
            <person name="Zhang D."/>
            <person name="Sun W.-H."/>
            <person name="Liu D.-K."/>
            <person name="Li Y."/>
            <person name="Chen G.-Z."/>
            <person name="Liu X.-D."/>
            <person name="Liao X.-Y."/>
            <person name="Jiang Y.-T."/>
            <person name="Yu X."/>
            <person name="Hao Y."/>
            <person name="Huang J."/>
            <person name="Zhao X.-W."/>
            <person name="Ke S."/>
            <person name="Chen Y.-Y."/>
            <person name="Wu W.-L."/>
            <person name="Hsu J.-L."/>
            <person name="Lin Y.-F."/>
            <person name="Huang M.-D."/>
            <person name="Li C.-Y."/>
            <person name="Huang L."/>
            <person name="Wang Z.-W."/>
            <person name="Zhao X."/>
            <person name="Zhong W.-Y."/>
            <person name="Peng D.-H."/>
            <person name="Ahmad S."/>
            <person name="Lan S."/>
            <person name="Zhang J.-S."/>
            <person name="Tsai W.-C."/>
            <person name="Van De Peer Y."/>
            <person name="Liu Z.-J."/>
        </authorList>
    </citation>
    <scope>NUCLEOTIDE SEQUENCE</scope>
    <source>
        <strain evidence="1">CP</strain>
        <tissue evidence="1">Leaves</tissue>
    </source>
</reference>
<protein>
    <submittedName>
        <fullName evidence="1">Uncharacterized protein</fullName>
    </submittedName>
</protein>
<organism evidence="1 2">
    <name type="scientific">Acorus calamus</name>
    <name type="common">Sweet flag</name>
    <dbReference type="NCBI Taxonomy" id="4465"/>
    <lineage>
        <taxon>Eukaryota</taxon>
        <taxon>Viridiplantae</taxon>
        <taxon>Streptophyta</taxon>
        <taxon>Embryophyta</taxon>
        <taxon>Tracheophyta</taxon>
        <taxon>Spermatophyta</taxon>
        <taxon>Magnoliopsida</taxon>
        <taxon>Liliopsida</taxon>
        <taxon>Acoraceae</taxon>
        <taxon>Acorus</taxon>
    </lineage>
</organism>
<keyword evidence="2" id="KW-1185">Reference proteome</keyword>
<gene>
    <name evidence="1" type="ORF">QJS10_CPA02g01165</name>
</gene>